<dbReference type="SUPFAM" id="SSF51735">
    <property type="entry name" value="NAD(P)-binding Rossmann-fold domains"/>
    <property type="match status" value="1"/>
</dbReference>
<proteinExistence type="inferred from homology"/>
<dbReference type="STRING" id="1005048.CFU_2992"/>
<dbReference type="HOGENOM" id="CLU_010194_2_10_4"/>
<comment type="similarity">
    <text evidence="1 3">Belongs to the short-chain dehydrogenases/reductases (SDR) family.</text>
</comment>
<reference evidence="5 6" key="2">
    <citation type="journal article" date="2006" name="J. Microbiol. Methods">
        <title>Genomic flank-sequencing of plasposon insertion sites for rapid identification of functional genes.</title>
        <authorList>
            <person name="Leveau J.H."/>
            <person name="Gerards S."/>
            <person name="Fritsche K."/>
            <person name="Zondag G."/>
            <person name="van Veen J.A."/>
        </authorList>
    </citation>
    <scope>NUCLEOTIDE SEQUENCE [LARGE SCALE GENOMIC DNA]</scope>
    <source>
        <strain evidence="5 6">Ter331</strain>
    </source>
</reference>
<dbReference type="PRINTS" id="PR00081">
    <property type="entry name" value="GDHRDH"/>
</dbReference>
<evidence type="ECO:0000313" key="6">
    <source>
        <dbReference type="Proteomes" id="UP000008392"/>
    </source>
</evidence>
<dbReference type="GO" id="GO:0016616">
    <property type="term" value="F:oxidoreductase activity, acting on the CH-OH group of donors, NAD or NADP as acceptor"/>
    <property type="evidence" value="ECO:0007669"/>
    <property type="project" value="UniProtKB-ARBA"/>
</dbReference>
<gene>
    <name evidence="5" type="ordered locus">CFU_2992</name>
</gene>
<evidence type="ECO:0000313" key="5">
    <source>
        <dbReference type="EMBL" id="AEK62817.1"/>
    </source>
</evidence>
<feature type="domain" description="Ketoreductase" evidence="4">
    <location>
        <begin position="8"/>
        <end position="190"/>
    </location>
</feature>
<dbReference type="Pfam" id="PF00106">
    <property type="entry name" value="adh_short"/>
    <property type="match status" value="1"/>
</dbReference>
<name>G0A9W3_COLFT</name>
<protein>
    <submittedName>
        <fullName evidence="5">Short-chain dehydrogenase/reductase SDR</fullName>
        <ecNumber evidence="5">1.1.1.-</ecNumber>
    </submittedName>
</protein>
<accession>G0A9W3</accession>
<reference evidence="5 6" key="1">
    <citation type="journal article" date="2004" name="Environ. Microbiol.">
        <title>Phylogeny-function analysis of (meta)genomic libraries: screening for expression of ribosomal RNA genes by large-insert library fluorescent in situ hybridization (LIL-FISH).</title>
        <authorList>
            <person name="Leveau J.H."/>
            <person name="Gerards S."/>
            <person name="de Boer W."/>
            <person name="van Veen J.A."/>
        </authorList>
    </citation>
    <scope>NUCLEOTIDE SEQUENCE [LARGE SCALE GENOMIC DNA]</scope>
    <source>
        <strain evidence="5 6">Ter331</strain>
    </source>
</reference>
<dbReference type="PRINTS" id="PR00080">
    <property type="entry name" value="SDRFAMILY"/>
</dbReference>
<dbReference type="InterPro" id="IPR057326">
    <property type="entry name" value="KR_dom"/>
</dbReference>
<reference evidence="5 6" key="4">
    <citation type="journal article" date="2010" name="Environ. Microbiol.">
        <title>The bacterial genus Collimonas: mycophagy, weathering and other adaptive solutions to life in oligotrophic soil environments.</title>
        <authorList>
            <person name="Leveau J.H."/>
            <person name="Uroz S."/>
            <person name="de Boer W."/>
        </authorList>
    </citation>
    <scope>NUCLEOTIDE SEQUENCE [LARGE SCALE GENOMIC DNA]</scope>
    <source>
        <strain evidence="5 6">Ter331</strain>
    </source>
</reference>
<dbReference type="AlphaFoldDB" id="G0A9W3"/>
<reference evidence="6" key="6">
    <citation type="submission" date="2011-05" db="EMBL/GenBank/DDBJ databases">
        <title>Complete sequence of Collimonas fungivorans Ter331.</title>
        <authorList>
            <person name="Leveau J.H."/>
        </authorList>
    </citation>
    <scope>NUCLEOTIDE SEQUENCE [LARGE SCALE GENOMIC DNA]</scope>
    <source>
        <strain evidence="6">Ter331</strain>
    </source>
</reference>
<dbReference type="FunFam" id="3.40.50.720:FF:000047">
    <property type="entry name" value="NADP-dependent L-serine/L-allo-threonine dehydrogenase"/>
    <property type="match status" value="1"/>
</dbReference>
<dbReference type="PANTHER" id="PTHR43115">
    <property type="entry name" value="DEHYDROGENASE/REDUCTASE SDR FAMILY MEMBER 11"/>
    <property type="match status" value="1"/>
</dbReference>
<dbReference type="InterPro" id="IPR002347">
    <property type="entry name" value="SDR_fam"/>
</dbReference>
<reference evidence="5 6" key="3">
    <citation type="journal article" date="2008" name="FEMS Microbiol. Ecol.">
        <title>Identification and characterization of genes underlying chitinolysis in Collimonas fungivorans Ter331.</title>
        <authorList>
            <person name="Fritsche K."/>
            <person name="de Boer W."/>
            <person name="Gerards S."/>
            <person name="van den Berg M."/>
            <person name="van Veen J.A."/>
            <person name="Leveau J.H."/>
        </authorList>
    </citation>
    <scope>NUCLEOTIDE SEQUENCE [LARGE SCALE GENOMIC DNA]</scope>
    <source>
        <strain evidence="5 6">Ter331</strain>
    </source>
</reference>
<evidence type="ECO:0000256" key="3">
    <source>
        <dbReference type="RuleBase" id="RU000363"/>
    </source>
</evidence>
<evidence type="ECO:0000256" key="2">
    <source>
        <dbReference type="ARBA" id="ARBA00023002"/>
    </source>
</evidence>
<dbReference type="eggNOG" id="COG4221">
    <property type="taxonomic scope" value="Bacteria"/>
</dbReference>
<dbReference type="EMBL" id="CP002745">
    <property type="protein sequence ID" value="AEK62817.1"/>
    <property type="molecule type" value="Genomic_DNA"/>
</dbReference>
<keyword evidence="2 5" id="KW-0560">Oxidoreductase</keyword>
<keyword evidence="6" id="KW-1185">Reference proteome</keyword>
<dbReference type="Proteomes" id="UP000008392">
    <property type="component" value="Chromosome"/>
</dbReference>
<evidence type="ECO:0000256" key="1">
    <source>
        <dbReference type="ARBA" id="ARBA00006484"/>
    </source>
</evidence>
<dbReference type="PANTHER" id="PTHR43115:SF4">
    <property type="entry name" value="DEHYDROGENASE_REDUCTASE SDR FAMILY MEMBER 11"/>
    <property type="match status" value="1"/>
</dbReference>
<dbReference type="Gene3D" id="3.40.50.720">
    <property type="entry name" value="NAD(P)-binding Rossmann-like Domain"/>
    <property type="match status" value="1"/>
</dbReference>
<dbReference type="EC" id="1.1.1.-" evidence="5"/>
<sequence length="246" mass="26491">MTQGIDNKVVVITGGSSGLGAETARHLVQAGAKVMLGARRLDRLHALAEELGLGTESIMQTDVTDHAQVQALVDRAVDMHGRIDVMLNNAGVMQLSPLEMQRIEEWDQTIDVNIKGVLYGIAAALPHMQTQKSGQIINVSSVAGHVVSVGGVVYSASKFAVRAISEGLRKEVKPYNIRSTILSPGAVDTELPASTKAEGMAQAMQAFYERNAIPASSFARCVLFAISQPEEVDINEILFRPTHQEF</sequence>
<dbReference type="PROSITE" id="PS00061">
    <property type="entry name" value="ADH_SHORT"/>
    <property type="match status" value="1"/>
</dbReference>
<dbReference type="InterPro" id="IPR020904">
    <property type="entry name" value="Sc_DH/Rdtase_CS"/>
</dbReference>
<dbReference type="RefSeq" id="WP_014006970.1">
    <property type="nucleotide sequence ID" value="NC_015856.1"/>
</dbReference>
<dbReference type="SMART" id="SM00822">
    <property type="entry name" value="PKS_KR"/>
    <property type="match status" value="1"/>
</dbReference>
<reference evidence="5 6" key="5">
    <citation type="journal article" date="2011" name="ISME J.">
        <title>Dual transcriptional profiling of a bacterial/fungal confrontation: Collimonas fungivorans versus Aspergillus niger.</title>
        <authorList>
            <person name="Mela F."/>
            <person name="Fritsche K."/>
            <person name="de Boer W."/>
            <person name="van Veen J.A."/>
            <person name="de Graaff L.H."/>
            <person name="van den Berg M."/>
            <person name="Leveau J.H."/>
        </authorList>
    </citation>
    <scope>NUCLEOTIDE SEQUENCE [LARGE SCALE GENOMIC DNA]</scope>
    <source>
        <strain evidence="5 6">Ter331</strain>
    </source>
</reference>
<evidence type="ECO:0000259" key="4">
    <source>
        <dbReference type="SMART" id="SM00822"/>
    </source>
</evidence>
<organism evidence="5 6">
    <name type="scientific">Collimonas fungivorans (strain Ter331)</name>
    <dbReference type="NCBI Taxonomy" id="1005048"/>
    <lineage>
        <taxon>Bacteria</taxon>
        <taxon>Pseudomonadati</taxon>
        <taxon>Pseudomonadota</taxon>
        <taxon>Betaproteobacteria</taxon>
        <taxon>Burkholderiales</taxon>
        <taxon>Oxalobacteraceae</taxon>
        <taxon>Collimonas</taxon>
    </lineage>
</organism>
<dbReference type="InterPro" id="IPR036291">
    <property type="entry name" value="NAD(P)-bd_dom_sf"/>
</dbReference>
<dbReference type="KEGG" id="cfu:CFU_2992"/>